<dbReference type="InterPro" id="IPR051623">
    <property type="entry name" value="FTCD"/>
</dbReference>
<dbReference type="PANTHER" id="PTHR12234">
    <property type="entry name" value="FORMIMINOTRANSFERASE-CYCLODEAMINASE"/>
    <property type="match status" value="1"/>
</dbReference>
<name>A0A0D8HDH4_9ACTN</name>
<dbReference type="Proteomes" id="UP000032360">
    <property type="component" value="Unassembled WGS sequence"/>
</dbReference>
<protein>
    <recommendedName>
        <fullName evidence="1">glutamate formimidoyltransferase</fullName>
        <ecNumber evidence="1">2.1.2.5</ecNumber>
    </recommendedName>
</protein>
<evidence type="ECO:0000313" key="5">
    <source>
        <dbReference type="EMBL" id="KJF16010.1"/>
    </source>
</evidence>
<dbReference type="EMBL" id="JXYS01000104">
    <property type="protein sequence ID" value="KJF16010.1"/>
    <property type="molecule type" value="Genomic_DNA"/>
</dbReference>
<evidence type="ECO:0000259" key="3">
    <source>
        <dbReference type="SMART" id="SM01221"/>
    </source>
</evidence>
<dbReference type="InterPro" id="IPR037070">
    <property type="entry name" value="Formiminotransferase_C_sf"/>
</dbReference>
<sequence length="281" mass="30807">MSIDSSSFFGLEVVANVSEGQRQNVIDEIAVASGTSLLDLHSDPYHNRSVFSLYGRTLRDDLRSLAIKTIEKIDIASHHGVHPRIGSLDVVPFVWLNLDLGISKCTEDDARQARDLFATWLWEELSVPSYLYGTGRTLPRLRSDFNAGQAPDIGDLSKVQRSGAVAVGERGLLVAYNLIVEETLESAKSIAAQLRSKYVRTLALEVGGSTQISANLIEPLDFGPIEFYRAVAKLTKISSSELVGLVPSINLSSMTDEYLRPFGLSKDKTIEAALQRQGLIQ</sequence>
<dbReference type="InterPro" id="IPR013802">
    <property type="entry name" value="Formiminotransferase_C"/>
</dbReference>
<evidence type="ECO:0000313" key="6">
    <source>
        <dbReference type="Proteomes" id="UP000032360"/>
    </source>
</evidence>
<dbReference type="STRING" id="1280514.AXFE_31630"/>
<dbReference type="OrthoDB" id="9773217at2"/>
<dbReference type="Gene3D" id="3.30.990.10">
    <property type="entry name" value="Formiminotransferase, N-terminal subdomain"/>
    <property type="match status" value="1"/>
</dbReference>
<dbReference type="RefSeq" id="WP_052606832.1">
    <property type="nucleotide sequence ID" value="NZ_JXYS01000104.1"/>
</dbReference>
<feature type="domain" description="Formiminotransferase N-terminal subdomain" evidence="4">
    <location>
        <begin position="10"/>
        <end position="171"/>
    </location>
</feature>
<gene>
    <name evidence="5" type="ORF">AXFE_31630</name>
</gene>
<dbReference type="InterPro" id="IPR037064">
    <property type="entry name" value="Formiminotransferase_N_sf"/>
</dbReference>
<evidence type="ECO:0000259" key="4">
    <source>
        <dbReference type="SMART" id="SM01222"/>
    </source>
</evidence>
<organism evidence="5 6">
    <name type="scientific">Acidithrix ferrooxidans</name>
    <dbReference type="NCBI Taxonomy" id="1280514"/>
    <lineage>
        <taxon>Bacteria</taxon>
        <taxon>Bacillati</taxon>
        <taxon>Actinomycetota</taxon>
        <taxon>Acidimicrobiia</taxon>
        <taxon>Acidimicrobiales</taxon>
        <taxon>Acidimicrobiaceae</taxon>
        <taxon>Acidithrix</taxon>
    </lineage>
</organism>
<dbReference type="Pfam" id="PF07837">
    <property type="entry name" value="FTCD_N"/>
    <property type="match status" value="1"/>
</dbReference>
<dbReference type="InterPro" id="IPR012886">
    <property type="entry name" value="Formiminotransferase_N"/>
</dbReference>
<keyword evidence="2" id="KW-0808">Transferase</keyword>
<reference evidence="5 6" key="1">
    <citation type="submission" date="2015-01" db="EMBL/GenBank/DDBJ databases">
        <title>Draft genome of the acidophilic iron oxidizer Acidithrix ferrooxidans strain Py-F3.</title>
        <authorList>
            <person name="Poehlein A."/>
            <person name="Eisen S."/>
            <person name="Schloemann M."/>
            <person name="Johnson B.D."/>
            <person name="Daniel R."/>
            <person name="Muehling M."/>
        </authorList>
    </citation>
    <scope>NUCLEOTIDE SEQUENCE [LARGE SCALE GENOMIC DNA]</scope>
    <source>
        <strain evidence="5 6">Py-F3</strain>
    </source>
</reference>
<comment type="caution">
    <text evidence="5">The sequence shown here is derived from an EMBL/GenBank/DDBJ whole genome shotgun (WGS) entry which is preliminary data.</text>
</comment>
<evidence type="ECO:0000256" key="1">
    <source>
        <dbReference type="ARBA" id="ARBA00012252"/>
    </source>
</evidence>
<dbReference type="SMART" id="SM01222">
    <property type="entry name" value="FTCD_N"/>
    <property type="match status" value="1"/>
</dbReference>
<proteinExistence type="predicted"/>
<dbReference type="PANTHER" id="PTHR12234:SF1">
    <property type="entry name" value="FORMIMINOTRANSFERASE N-TERMINAL SUBDOMAIN-CONTAINING PROTEIN"/>
    <property type="match status" value="1"/>
</dbReference>
<feature type="domain" description="Formiminotransferase C-terminal subdomain" evidence="3">
    <location>
        <begin position="172"/>
        <end position="273"/>
    </location>
</feature>
<dbReference type="Gene3D" id="3.30.70.670">
    <property type="entry name" value="Formiminotransferase, C-terminal subdomain"/>
    <property type="match status" value="1"/>
</dbReference>
<dbReference type="GO" id="GO:0030409">
    <property type="term" value="F:glutamate formimidoyltransferase activity"/>
    <property type="evidence" value="ECO:0007669"/>
    <property type="project" value="UniProtKB-EC"/>
</dbReference>
<dbReference type="GO" id="GO:0005542">
    <property type="term" value="F:folic acid binding"/>
    <property type="evidence" value="ECO:0007669"/>
    <property type="project" value="InterPro"/>
</dbReference>
<evidence type="ECO:0000256" key="2">
    <source>
        <dbReference type="ARBA" id="ARBA00022679"/>
    </source>
</evidence>
<dbReference type="AlphaFoldDB" id="A0A0D8HDH4"/>
<dbReference type="SMART" id="SM01221">
    <property type="entry name" value="FTCD"/>
    <property type="match status" value="1"/>
</dbReference>
<dbReference type="InterPro" id="IPR022384">
    <property type="entry name" value="FormiminoTrfase_cat_dom_sf"/>
</dbReference>
<accession>A0A0D8HDH4</accession>
<dbReference type="EC" id="2.1.2.5" evidence="1"/>
<dbReference type="SUPFAM" id="SSF55116">
    <property type="entry name" value="Formiminotransferase domain of formiminotransferase-cyclodeaminase"/>
    <property type="match status" value="2"/>
</dbReference>
<keyword evidence="6" id="KW-1185">Reference proteome</keyword>